<comment type="caution">
    <text evidence="1">The sequence shown here is derived from an EMBL/GenBank/DDBJ whole genome shotgun (WGS) entry which is preliminary data.</text>
</comment>
<proteinExistence type="predicted"/>
<reference evidence="1 2" key="1">
    <citation type="submission" date="2019-03" db="EMBL/GenBank/DDBJ databases">
        <title>Genomic Encyclopedia of Type Strains, Phase IV (KMG-IV): sequencing the most valuable type-strain genomes for metagenomic binning, comparative biology and taxonomic classification.</title>
        <authorList>
            <person name="Goeker M."/>
        </authorList>
    </citation>
    <scope>NUCLEOTIDE SEQUENCE [LARGE SCALE GENOMIC DNA]</scope>
    <source>
        <strain evidence="1 2">DSM 15969</strain>
    </source>
</reference>
<gene>
    <name evidence="1" type="ORF">EV210_112128</name>
</gene>
<organism evidence="1 2">
    <name type="scientific">Anaerospora hongkongensis</name>
    <dbReference type="NCBI Taxonomy" id="244830"/>
    <lineage>
        <taxon>Bacteria</taxon>
        <taxon>Bacillati</taxon>
        <taxon>Bacillota</taxon>
        <taxon>Negativicutes</taxon>
        <taxon>Selenomonadales</taxon>
        <taxon>Sporomusaceae</taxon>
        <taxon>Anaerospora</taxon>
    </lineage>
</organism>
<dbReference type="AlphaFoldDB" id="A0A4R1PWT9"/>
<dbReference type="Proteomes" id="UP000295063">
    <property type="component" value="Unassembled WGS sequence"/>
</dbReference>
<protein>
    <submittedName>
        <fullName evidence="1">Uncharacterized protein</fullName>
    </submittedName>
</protein>
<dbReference type="OrthoDB" id="8536890at2"/>
<name>A0A4R1PWT9_9FIRM</name>
<accession>A0A4R1PWT9</accession>
<sequence>MNRAIITLMCLGLMIDGGANGLDERLLGDYIQEGRTVLRNTSKKMATAFSDQTCYQCGYCCKEMPCMYGKWDEAAHQCSYLEVAEEFSEYSTYRCSQYDTIISKESAKKYPMFGGGCGRPLLNPDRERIKQDKC</sequence>
<dbReference type="EMBL" id="SLUI01000012">
    <property type="protein sequence ID" value="TCL35467.1"/>
    <property type="molecule type" value="Genomic_DNA"/>
</dbReference>
<dbReference type="RefSeq" id="WP_132082563.1">
    <property type="nucleotide sequence ID" value="NZ_SLUI01000012.1"/>
</dbReference>
<evidence type="ECO:0000313" key="2">
    <source>
        <dbReference type="Proteomes" id="UP000295063"/>
    </source>
</evidence>
<keyword evidence="2" id="KW-1185">Reference proteome</keyword>
<evidence type="ECO:0000313" key="1">
    <source>
        <dbReference type="EMBL" id="TCL35467.1"/>
    </source>
</evidence>